<sequence>MFFVAVFIILAMAGMFFRVNPKLHVLNILVTILLIILIKIVNRKKHPSFLLSYTSYKLLQPRKIILKEPEDVKSKKSKLRY</sequence>
<feature type="transmembrane region" description="Helical" evidence="1">
    <location>
        <begin position="23"/>
        <end position="41"/>
    </location>
</feature>
<dbReference type="AlphaFoldDB" id="A0A318U7D2"/>
<keyword evidence="1" id="KW-1133">Transmembrane helix</keyword>
<dbReference type="EMBL" id="QKLU01000012">
    <property type="protein sequence ID" value="PYF68442.1"/>
    <property type="molecule type" value="Genomic_DNA"/>
</dbReference>
<evidence type="ECO:0000313" key="3">
    <source>
        <dbReference type="Proteomes" id="UP000248198"/>
    </source>
</evidence>
<gene>
    <name evidence="2" type="ORF">B0O44_11226</name>
</gene>
<dbReference type="Proteomes" id="UP000248198">
    <property type="component" value="Unassembled WGS sequence"/>
</dbReference>
<accession>A0A318U7D2</accession>
<protein>
    <submittedName>
        <fullName evidence="2">Uncharacterized protein</fullName>
    </submittedName>
</protein>
<comment type="caution">
    <text evidence="2">The sequence shown here is derived from an EMBL/GenBank/DDBJ whole genome shotgun (WGS) entry which is preliminary data.</text>
</comment>
<organism evidence="2 3">
    <name type="scientific">Pedobacter nutrimenti</name>
    <dbReference type="NCBI Taxonomy" id="1241337"/>
    <lineage>
        <taxon>Bacteria</taxon>
        <taxon>Pseudomonadati</taxon>
        <taxon>Bacteroidota</taxon>
        <taxon>Sphingobacteriia</taxon>
        <taxon>Sphingobacteriales</taxon>
        <taxon>Sphingobacteriaceae</taxon>
        <taxon>Pedobacter</taxon>
    </lineage>
</organism>
<reference evidence="2 3" key="1">
    <citation type="submission" date="2018-06" db="EMBL/GenBank/DDBJ databases">
        <title>Genomic Encyclopedia of Archaeal and Bacterial Type Strains, Phase II (KMG-II): from individual species to whole genera.</title>
        <authorList>
            <person name="Goeker M."/>
        </authorList>
    </citation>
    <scope>NUCLEOTIDE SEQUENCE [LARGE SCALE GENOMIC DNA]</scope>
    <source>
        <strain evidence="2 3">DSM 27372</strain>
    </source>
</reference>
<name>A0A318U7D2_9SPHI</name>
<evidence type="ECO:0000256" key="1">
    <source>
        <dbReference type="SAM" id="Phobius"/>
    </source>
</evidence>
<keyword evidence="3" id="KW-1185">Reference proteome</keyword>
<evidence type="ECO:0000313" key="2">
    <source>
        <dbReference type="EMBL" id="PYF68442.1"/>
    </source>
</evidence>
<keyword evidence="1" id="KW-0812">Transmembrane</keyword>
<keyword evidence="1" id="KW-0472">Membrane</keyword>
<proteinExistence type="predicted"/>